<reference evidence="2" key="1">
    <citation type="journal article" date="2014" name="Int. J. Syst. Evol. Microbiol.">
        <title>Complete genome of a new Firmicutes species belonging to the dominant human colonic microbiota ('Ruminococcus bicirculans') reveals two chromosomes and a selective capacity to utilize plant glucans.</title>
        <authorList>
            <consortium name="NISC Comparative Sequencing Program"/>
            <person name="Wegmann U."/>
            <person name="Louis P."/>
            <person name="Goesmann A."/>
            <person name="Henrissat B."/>
            <person name="Duncan S.H."/>
            <person name="Flint H.J."/>
        </authorList>
    </citation>
    <scope>NUCLEOTIDE SEQUENCE</scope>
    <source>
        <strain evidence="2">NBRC 107169</strain>
    </source>
</reference>
<reference evidence="2" key="2">
    <citation type="submission" date="2023-01" db="EMBL/GenBank/DDBJ databases">
        <title>Draft genome sequence of Maritalea porphyrae strain NBRC 107169.</title>
        <authorList>
            <person name="Sun Q."/>
            <person name="Mori K."/>
        </authorList>
    </citation>
    <scope>NUCLEOTIDE SEQUENCE</scope>
    <source>
        <strain evidence="2">NBRC 107169</strain>
    </source>
</reference>
<organism evidence="2 3">
    <name type="scientific">Maritalea porphyrae</name>
    <dbReference type="NCBI Taxonomy" id="880732"/>
    <lineage>
        <taxon>Bacteria</taxon>
        <taxon>Pseudomonadati</taxon>
        <taxon>Pseudomonadota</taxon>
        <taxon>Alphaproteobacteria</taxon>
        <taxon>Hyphomicrobiales</taxon>
        <taxon>Devosiaceae</taxon>
        <taxon>Maritalea</taxon>
    </lineage>
</organism>
<comment type="caution">
    <text evidence="2">The sequence shown here is derived from an EMBL/GenBank/DDBJ whole genome shotgun (WGS) entry which is preliminary data.</text>
</comment>
<dbReference type="Gene3D" id="3.30.540.10">
    <property type="entry name" value="Fructose-1,6-Bisphosphatase, subunit A, domain 1"/>
    <property type="match status" value="1"/>
</dbReference>
<gene>
    <name evidence="2" type="ORF">GCM10007879_20100</name>
</gene>
<dbReference type="PANTHER" id="PTHR20854">
    <property type="entry name" value="INOSITOL MONOPHOSPHATASE"/>
    <property type="match status" value="1"/>
</dbReference>
<proteinExistence type="inferred from homology"/>
<dbReference type="PRINTS" id="PR00377">
    <property type="entry name" value="IMPHPHTASES"/>
</dbReference>
<dbReference type="EMBL" id="BSNI01000002">
    <property type="protein sequence ID" value="GLQ17761.1"/>
    <property type="molecule type" value="Genomic_DNA"/>
</dbReference>
<evidence type="ECO:0000313" key="2">
    <source>
        <dbReference type="EMBL" id="GLQ17761.1"/>
    </source>
</evidence>
<protein>
    <submittedName>
        <fullName evidence="2">3'(2'),5'-bisphosphate nucleotidase CysQ</fullName>
    </submittedName>
</protein>
<evidence type="ECO:0000313" key="3">
    <source>
        <dbReference type="Proteomes" id="UP001161405"/>
    </source>
</evidence>
<dbReference type="Gene3D" id="3.40.190.80">
    <property type="match status" value="1"/>
</dbReference>
<name>A0ABQ5URN2_9HYPH</name>
<dbReference type="Pfam" id="PF00459">
    <property type="entry name" value="Inositol_P"/>
    <property type="match status" value="1"/>
</dbReference>
<dbReference type="InterPro" id="IPR000760">
    <property type="entry name" value="Inositol_monophosphatase-like"/>
</dbReference>
<evidence type="ECO:0000256" key="1">
    <source>
        <dbReference type="ARBA" id="ARBA00009759"/>
    </source>
</evidence>
<dbReference type="Proteomes" id="UP001161405">
    <property type="component" value="Unassembled WGS sequence"/>
</dbReference>
<comment type="similarity">
    <text evidence="1">Belongs to the inositol monophosphatase superfamily.</text>
</comment>
<dbReference type="RefSeq" id="WP_284364150.1">
    <property type="nucleotide sequence ID" value="NZ_BSNI01000002.1"/>
</dbReference>
<keyword evidence="3" id="KW-1185">Reference proteome</keyword>
<sequence>MPQQSALEFEADLELIRSAAVSAGIIATGFFRQDVKTWTKDNASPVSEADYAVDRYLKATLCGERPDYGWLSEETADNLDRMNKDRIFVVDPIDGTRGYLQGDDSWTVCITVVEKGKPVAGVVYAPIRDEFYEAVAGGGAYLNGEPIRRRARMGNVGPIMPAPGAVHRELEARGISFVRGPAIRSLALRLVQVATGVLDIAVSRRGAQDWDIASASLILEECGISLEDVCCGKPSFNKQEIRHGAIAAMVEDGLKDDIHEVLRNVYGCPTNI</sequence>
<dbReference type="SUPFAM" id="SSF56655">
    <property type="entry name" value="Carbohydrate phosphatase"/>
    <property type="match status" value="1"/>
</dbReference>
<dbReference type="CDD" id="cd01638">
    <property type="entry name" value="CysQ"/>
    <property type="match status" value="1"/>
</dbReference>
<accession>A0ABQ5URN2</accession>
<dbReference type="PANTHER" id="PTHR20854:SF4">
    <property type="entry name" value="INOSITOL-1-MONOPHOSPHATASE-RELATED"/>
    <property type="match status" value="1"/>
</dbReference>